<name>A0ABR3WMF5_9EURO</name>
<dbReference type="EMBL" id="JAVDPF010000070">
    <property type="protein sequence ID" value="KAL1864778.1"/>
    <property type="molecule type" value="Genomic_DNA"/>
</dbReference>
<dbReference type="PANTHER" id="PTHR47843">
    <property type="entry name" value="BTB DOMAIN-CONTAINING PROTEIN-RELATED"/>
    <property type="match status" value="1"/>
</dbReference>
<accession>A0ABR3WMF5</accession>
<dbReference type="Gene3D" id="3.30.710.10">
    <property type="entry name" value="Potassium Channel Kv1.1, Chain A"/>
    <property type="match status" value="1"/>
</dbReference>
<protein>
    <recommendedName>
        <fullName evidence="4">BTB domain-containing protein</fullName>
    </recommendedName>
</protein>
<evidence type="ECO:0000313" key="3">
    <source>
        <dbReference type="Proteomes" id="UP001583193"/>
    </source>
</evidence>
<dbReference type="SUPFAM" id="SSF54695">
    <property type="entry name" value="POZ domain"/>
    <property type="match status" value="1"/>
</dbReference>
<proteinExistence type="predicted"/>
<dbReference type="Proteomes" id="UP001583193">
    <property type="component" value="Unassembled WGS sequence"/>
</dbReference>
<feature type="compositionally biased region" description="Low complexity" evidence="1">
    <location>
        <begin position="1"/>
        <end position="12"/>
    </location>
</feature>
<feature type="region of interest" description="Disordered" evidence="1">
    <location>
        <begin position="1"/>
        <end position="20"/>
    </location>
</feature>
<evidence type="ECO:0000256" key="1">
    <source>
        <dbReference type="SAM" id="MobiDB-lite"/>
    </source>
</evidence>
<evidence type="ECO:0008006" key="4">
    <source>
        <dbReference type="Google" id="ProtNLM"/>
    </source>
</evidence>
<keyword evidence="3" id="KW-1185">Reference proteome</keyword>
<gene>
    <name evidence="2" type="ORF">Plec18167_009666</name>
</gene>
<dbReference type="InterPro" id="IPR011333">
    <property type="entry name" value="SKP1/BTB/POZ_sf"/>
</dbReference>
<organism evidence="2 3">
    <name type="scientific">Paecilomyces lecythidis</name>
    <dbReference type="NCBI Taxonomy" id="3004212"/>
    <lineage>
        <taxon>Eukaryota</taxon>
        <taxon>Fungi</taxon>
        <taxon>Dikarya</taxon>
        <taxon>Ascomycota</taxon>
        <taxon>Pezizomycotina</taxon>
        <taxon>Eurotiomycetes</taxon>
        <taxon>Eurotiomycetidae</taxon>
        <taxon>Eurotiales</taxon>
        <taxon>Thermoascaceae</taxon>
        <taxon>Paecilomyces</taxon>
    </lineage>
</organism>
<comment type="caution">
    <text evidence="2">The sequence shown here is derived from an EMBL/GenBank/DDBJ whole genome shotgun (WGS) entry which is preliminary data.</text>
</comment>
<evidence type="ECO:0000313" key="2">
    <source>
        <dbReference type="EMBL" id="KAL1864778.1"/>
    </source>
</evidence>
<dbReference type="PANTHER" id="PTHR47843:SF2">
    <property type="entry name" value="BTB DOMAIN-CONTAINING PROTEIN"/>
    <property type="match status" value="1"/>
</dbReference>
<reference evidence="2 3" key="1">
    <citation type="journal article" date="2024" name="IMA Fungus">
        <title>IMA Genome - F19 : A genome assembly and annotation guide to empower mycologists, including annotated draft genome sequences of Ceratocystis pirilliformis, Diaporthe australafricana, Fusarium ophioides, Paecilomyces lecythidis, and Sporothrix stenoceras.</title>
        <authorList>
            <person name="Aylward J."/>
            <person name="Wilson A.M."/>
            <person name="Visagie C.M."/>
            <person name="Spraker J."/>
            <person name="Barnes I."/>
            <person name="Buitendag C."/>
            <person name="Ceriani C."/>
            <person name="Del Mar Angel L."/>
            <person name="du Plessis D."/>
            <person name="Fuchs T."/>
            <person name="Gasser K."/>
            <person name="Kramer D."/>
            <person name="Li W."/>
            <person name="Munsamy K."/>
            <person name="Piso A."/>
            <person name="Price J.L."/>
            <person name="Sonnekus B."/>
            <person name="Thomas C."/>
            <person name="van der Nest A."/>
            <person name="van Dijk A."/>
            <person name="van Heerden A."/>
            <person name="van Vuuren N."/>
            <person name="Yilmaz N."/>
            <person name="Duong T.A."/>
            <person name="van der Merwe N.A."/>
            <person name="Wingfield M.J."/>
            <person name="Wingfield B.D."/>
        </authorList>
    </citation>
    <scope>NUCLEOTIDE SEQUENCE [LARGE SCALE GENOMIC DNA]</scope>
    <source>
        <strain evidence="2 3">CMW 18167</strain>
    </source>
</reference>
<sequence>MSKSPSDTTSSRRSTESEESNERTIRYIDFLHWDIVQVRTEDSDVEFKVHKALLESTSEVLATDLNRDFGETYKFLGTDITTLVRFIEWAYTDAYPEATDPPIDSNDNYKTDADTAVFDAEALEERLEAAQSAEADRVLAHINLYIFAERYEIPRLKQAAYLRLRAQCADIGTPETYRTWPDIVDIVDLALSTLSADDELLTWLAGCVAYRFQELLEEDGFLDILQRFPDFTIEVIKKMRPAQTPPWPCHRVSLLSGPVYVNGVSPGRSLRG</sequence>